<keyword evidence="1" id="KW-1133">Transmembrane helix</keyword>
<name>A0A1T5MBK9_9BACT</name>
<protein>
    <submittedName>
        <fullName evidence="2">Uncharacterized protein</fullName>
    </submittedName>
</protein>
<evidence type="ECO:0000256" key="1">
    <source>
        <dbReference type="SAM" id="Phobius"/>
    </source>
</evidence>
<dbReference type="EMBL" id="FUZU01000004">
    <property type="protein sequence ID" value="SKC85600.1"/>
    <property type="molecule type" value="Genomic_DNA"/>
</dbReference>
<dbReference type="STRING" id="688867.SAMN05660236_4922"/>
<dbReference type="OrthoDB" id="893763at2"/>
<evidence type="ECO:0000313" key="2">
    <source>
        <dbReference type="EMBL" id="SKC85600.1"/>
    </source>
</evidence>
<dbReference type="AlphaFoldDB" id="A0A1T5MBK9"/>
<gene>
    <name evidence="2" type="ORF">SAMN05660236_4922</name>
</gene>
<reference evidence="2 3" key="1">
    <citation type="submission" date="2017-02" db="EMBL/GenBank/DDBJ databases">
        <authorList>
            <person name="Peterson S.W."/>
        </authorList>
    </citation>
    <scope>NUCLEOTIDE SEQUENCE [LARGE SCALE GENOMIC DNA]</scope>
    <source>
        <strain evidence="2 3">DSM 25262</strain>
    </source>
</reference>
<sequence>MKLEDLPKKEIFSVPEGYFEKLPGIIQARVAEQQRQPESRPVLKYTFQYALPVVALIMVGIFWFNNRAGQATTESMLAEIQTEDLIAYLDDTEMSTDELLDHASLDASDVDEIENEVYGFDLDDETLDIITDEIDLNNL</sequence>
<accession>A0A1T5MBK9</accession>
<keyword evidence="1" id="KW-0812">Transmembrane</keyword>
<keyword evidence="1" id="KW-0472">Membrane</keyword>
<proteinExistence type="predicted"/>
<dbReference type="Proteomes" id="UP000190961">
    <property type="component" value="Unassembled WGS sequence"/>
</dbReference>
<evidence type="ECO:0000313" key="3">
    <source>
        <dbReference type="Proteomes" id="UP000190961"/>
    </source>
</evidence>
<dbReference type="RefSeq" id="WP_079689445.1">
    <property type="nucleotide sequence ID" value="NZ_FUZU01000004.1"/>
</dbReference>
<feature type="transmembrane region" description="Helical" evidence="1">
    <location>
        <begin position="45"/>
        <end position="64"/>
    </location>
</feature>
<organism evidence="2 3">
    <name type="scientific">Ohtaekwangia koreensis</name>
    <dbReference type="NCBI Taxonomy" id="688867"/>
    <lineage>
        <taxon>Bacteria</taxon>
        <taxon>Pseudomonadati</taxon>
        <taxon>Bacteroidota</taxon>
        <taxon>Cytophagia</taxon>
        <taxon>Cytophagales</taxon>
        <taxon>Fulvivirgaceae</taxon>
        <taxon>Ohtaekwangia</taxon>
    </lineage>
</organism>
<keyword evidence="3" id="KW-1185">Reference proteome</keyword>